<comment type="similarity">
    <text evidence="1 5">Belongs to the universal ribosomal protein uL29 family.</text>
</comment>
<gene>
    <name evidence="5" type="primary">rpmC</name>
    <name evidence="7" type="ORF">A7Q10_02950</name>
</gene>
<dbReference type="EMBL" id="LXQC01000209">
    <property type="protein sequence ID" value="TFE65707.1"/>
    <property type="molecule type" value="Genomic_DNA"/>
</dbReference>
<dbReference type="GO" id="GO:0006412">
    <property type="term" value="P:translation"/>
    <property type="evidence" value="ECO:0007669"/>
    <property type="project" value="UniProtKB-UniRule"/>
</dbReference>
<dbReference type="FunFam" id="1.10.287.310:FF:000001">
    <property type="entry name" value="50S ribosomal protein L29"/>
    <property type="match status" value="1"/>
</dbReference>
<dbReference type="AlphaFoldDB" id="A0A4Y8P769"/>
<dbReference type="NCBIfam" id="TIGR00012">
    <property type="entry name" value="L29"/>
    <property type="match status" value="1"/>
</dbReference>
<dbReference type="InterPro" id="IPR001854">
    <property type="entry name" value="Ribosomal_uL29"/>
</dbReference>
<keyword evidence="3 5" id="KW-0687">Ribonucleoprotein</keyword>
<dbReference type="InterPro" id="IPR036049">
    <property type="entry name" value="Ribosomal_uL29_sf"/>
</dbReference>
<dbReference type="Proteomes" id="UP000297713">
    <property type="component" value="Unassembled WGS sequence"/>
</dbReference>
<name>A0A4Y8P769_9BACT</name>
<comment type="caution">
    <text evidence="7">The sequence shown here is derived from an EMBL/GenBank/DDBJ whole genome shotgun (WGS) entry which is preliminary data.</text>
</comment>
<dbReference type="CDD" id="cd00427">
    <property type="entry name" value="Ribosomal_L29_HIP"/>
    <property type="match status" value="1"/>
</dbReference>
<evidence type="ECO:0000256" key="2">
    <source>
        <dbReference type="ARBA" id="ARBA00022980"/>
    </source>
</evidence>
<dbReference type="PANTHER" id="PTHR10916">
    <property type="entry name" value="60S RIBOSOMAL PROTEIN L35/50S RIBOSOMAL PROTEIN L29"/>
    <property type="match status" value="1"/>
</dbReference>
<evidence type="ECO:0000256" key="6">
    <source>
        <dbReference type="SAM" id="Coils"/>
    </source>
</evidence>
<feature type="coiled-coil region" evidence="6">
    <location>
        <begin position="15"/>
        <end position="70"/>
    </location>
</feature>
<keyword evidence="2 5" id="KW-0689">Ribosomal protein</keyword>
<evidence type="ECO:0000256" key="1">
    <source>
        <dbReference type="ARBA" id="ARBA00009254"/>
    </source>
</evidence>
<sequence length="71" mass="8271">MKSKNQLVELRALGLKELLAKEQECREELFRLRMQKSTAALEKPSRIKELKKMIARIKTISKEKSKAENLS</sequence>
<evidence type="ECO:0000256" key="5">
    <source>
        <dbReference type="HAMAP-Rule" id="MF_00374"/>
    </source>
</evidence>
<dbReference type="InterPro" id="IPR050063">
    <property type="entry name" value="Ribosomal_protein_uL29"/>
</dbReference>
<dbReference type="GO" id="GO:0003735">
    <property type="term" value="F:structural constituent of ribosome"/>
    <property type="evidence" value="ECO:0007669"/>
    <property type="project" value="InterPro"/>
</dbReference>
<dbReference type="Pfam" id="PF00831">
    <property type="entry name" value="Ribosomal_L29"/>
    <property type="match status" value="1"/>
</dbReference>
<dbReference type="HAMAP" id="MF_00374">
    <property type="entry name" value="Ribosomal_uL29"/>
    <property type="match status" value="1"/>
</dbReference>
<keyword evidence="6" id="KW-0175">Coiled coil</keyword>
<organism evidence="7 8">
    <name type="scientific">Methylacidiphilum caldifontis</name>
    <dbReference type="NCBI Taxonomy" id="2795386"/>
    <lineage>
        <taxon>Bacteria</taxon>
        <taxon>Pseudomonadati</taxon>
        <taxon>Verrucomicrobiota</taxon>
        <taxon>Methylacidiphilae</taxon>
        <taxon>Methylacidiphilales</taxon>
        <taxon>Methylacidiphilaceae</taxon>
        <taxon>Methylacidiphilum (ex Ratnadevi et al. 2023)</taxon>
    </lineage>
</organism>
<dbReference type="SUPFAM" id="SSF46561">
    <property type="entry name" value="Ribosomal protein L29 (L29p)"/>
    <property type="match status" value="1"/>
</dbReference>
<accession>A0A4Y8P769</accession>
<protein>
    <recommendedName>
        <fullName evidence="4 5">Large ribosomal subunit protein uL29</fullName>
    </recommendedName>
</protein>
<reference evidence="7 8" key="1">
    <citation type="submission" date="2016-05" db="EMBL/GenBank/DDBJ databases">
        <title>Diversity and Homogeneity among Thermoacidophilic Verrucomicrobia Methanotrophs Linked with Geographical Origin.</title>
        <authorList>
            <person name="Erikstad H.-A."/>
            <person name="Smestad N.B."/>
            <person name="Ceballos R.M."/>
            <person name="Birkeland N.-K."/>
        </authorList>
    </citation>
    <scope>NUCLEOTIDE SEQUENCE [LARGE SCALE GENOMIC DNA]</scope>
    <source>
        <strain evidence="7 8">Phi</strain>
    </source>
</reference>
<dbReference type="OrthoDB" id="9815192at2"/>
<dbReference type="Gene3D" id="1.10.287.310">
    <property type="match status" value="1"/>
</dbReference>
<dbReference type="RefSeq" id="WP_134440971.1">
    <property type="nucleotide sequence ID" value="NZ_CP065957.1"/>
</dbReference>
<keyword evidence="8" id="KW-1185">Reference proteome</keyword>
<evidence type="ECO:0000256" key="4">
    <source>
        <dbReference type="ARBA" id="ARBA00035204"/>
    </source>
</evidence>
<evidence type="ECO:0000313" key="8">
    <source>
        <dbReference type="Proteomes" id="UP000297713"/>
    </source>
</evidence>
<evidence type="ECO:0000313" key="7">
    <source>
        <dbReference type="EMBL" id="TFE65707.1"/>
    </source>
</evidence>
<evidence type="ECO:0000256" key="3">
    <source>
        <dbReference type="ARBA" id="ARBA00023274"/>
    </source>
</evidence>
<dbReference type="GO" id="GO:0022625">
    <property type="term" value="C:cytosolic large ribosomal subunit"/>
    <property type="evidence" value="ECO:0007669"/>
    <property type="project" value="TreeGrafter"/>
</dbReference>
<dbReference type="PANTHER" id="PTHR10916:SF0">
    <property type="entry name" value="LARGE RIBOSOMAL SUBUNIT PROTEIN UL29C"/>
    <property type="match status" value="1"/>
</dbReference>
<proteinExistence type="inferred from homology"/>